<dbReference type="InterPro" id="IPR041219">
    <property type="entry name" value="Phage_lysozyme2"/>
</dbReference>
<dbReference type="EMBL" id="CP021558">
    <property type="protein sequence ID" value="AUE03189.1"/>
    <property type="molecule type" value="Genomic_DNA"/>
</dbReference>
<dbReference type="Pfam" id="PF05257">
    <property type="entry name" value="CHAP"/>
    <property type="match status" value="1"/>
</dbReference>
<dbReference type="RefSeq" id="WP_106641488.1">
    <property type="nucleotide sequence ID" value="NZ_CP021558.1"/>
</dbReference>
<dbReference type="PROSITE" id="PS50911">
    <property type="entry name" value="CHAP"/>
    <property type="match status" value="1"/>
</dbReference>
<feature type="domain" description="Peptidase C51" evidence="1">
    <location>
        <begin position="267"/>
        <end position="400"/>
    </location>
</feature>
<dbReference type="AlphaFoldDB" id="A0A2K9BHR5"/>
<name>A0A2K9BHR5_BIFBR</name>
<dbReference type="InterPro" id="IPR038765">
    <property type="entry name" value="Papain-like_cys_pep_sf"/>
</dbReference>
<dbReference type="SUPFAM" id="SSF54001">
    <property type="entry name" value="Cysteine proteinases"/>
    <property type="match status" value="1"/>
</dbReference>
<dbReference type="Pfam" id="PF18013">
    <property type="entry name" value="Phage_lysozyme2"/>
    <property type="match status" value="1"/>
</dbReference>
<evidence type="ECO:0000259" key="1">
    <source>
        <dbReference type="PROSITE" id="PS50911"/>
    </source>
</evidence>
<evidence type="ECO:0000313" key="2">
    <source>
        <dbReference type="EMBL" id="AUE03189.1"/>
    </source>
</evidence>
<dbReference type="Gene3D" id="1.10.530.10">
    <property type="match status" value="1"/>
</dbReference>
<organism evidence="2 3">
    <name type="scientific">Bifidobacterium breve</name>
    <dbReference type="NCBI Taxonomy" id="1685"/>
    <lineage>
        <taxon>Bacteria</taxon>
        <taxon>Bacillati</taxon>
        <taxon>Actinomycetota</taxon>
        <taxon>Actinomycetes</taxon>
        <taxon>Bifidobacteriales</taxon>
        <taxon>Bifidobacteriaceae</taxon>
        <taxon>Bifidobacterium</taxon>
    </lineage>
</organism>
<evidence type="ECO:0000313" key="3">
    <source>
        <dbReference type="Proteomes" id="UP000232491"/>
    </source>
</evidence>
<accession>A0A2K9BHR5</accession>
<protein>
    <recommendedName>
        <fullName evidence="1">Peptidase C51 domain-containing protein</fullName>
    </recommendedName>
</protein>
<sequence>MKHAATLVLPALAGLLVVSMMLSTLLIGGVGTTTMGSDPPAADCTPSAGTTVDASAMRGNQDAARLLSWLRGGDGIDLKGLEFSDEMIAGMFGNFQQESGVTFRITEGHARDDADNAGARAYALARRGLGVAQWTGGRGASLVDYAESVGGNWYDGRVQAQKLVDDLAGPYRRAYDGMRSAANERDAAAVFHEIFEVSADTDITGRKDHATAWLVDIKGAAGSVVPAADGCADATDAGGDARYGSVGGAPADRHDFGWMCSWGGICHDGDGLQGTGGSTRNFYTYNFAGYQCVWYAWNRLAMIHGGGWTWVSGNGDQIAGNAASAPGWEVSASPRPGDGVSFVRLNHVAVVEKVEKSGSGWRIFISEGNWSSDGIEGHWNEYNTRWVDQSEFMGRRVFFRRPSWSR</sequence>
<dbReference type="InterPro" id="IPR007921">
    <property type="entry name" value="CHAP_dom"/>
</dbReference>
<gene>
    <name evidence="2" type="ORF">BB215W447A_1173</name>
</gene>
<proteinExistence type="predicted"/>
<reference evidence="2 3" key="1">
    <citation type="submission" date="2017-05" db="EMBL/GenBank/DDBJ databases">
        <title>Comparative genomics and methylome analysis of the gut commensal Bifidobacterium breve.</title>
        <authorList>
            <person name="Bottacini F."/>
            <person name="Morrissey R."/>
            <person name="Roberts R.J."/>
            <person name="James K."/>
            <person name="van Breen J."/>
            <person name="Egan M."/>
            <person name="Lambert J."/>
            <person name="van Limpt K."/>
            <person name="Stanton C."/>
            <person name="Knol J."/>
            <person name="O' Connell Motherway M."/>
            <person name="van Sinderen D."/>
        </authorList>
    </citation>
    <scope>NUCLEOTIDE SEQUENCE [LARGE SCALE GENOMIC DNA]</scope>
    <source>
        <strain evidence="2 3">215W447a</strain>
    </source>
</reference>
<dbReference type="Gene3D" id="3.90.1720.10">
    <property type="entry name" value="endopeptidase domain like (from Nostoc punctiforme)"/>
    <property type="match status" value="1"/>
</dbReference>
<dbReference type="Proteomes" id="UP000232491">
    <property type="component" value="Chromosome"/>
</dbReference>